<gene>
    <name evidence="2" type="ORF">KFZ73_18960</name>
    <name evidence="3" type="ORF">NCTC10741_01839</name>
</gene>
<evidence type="ECO:0000259" key="1">
    <source>
        <dbReference type="Pfam" id="PF09995"/>
    </source>
</evidence>
<organism evidence="3 4">
    <name type="scientific">Tsukamurella paurometabola</name>
    <name type="common">Corynebacterium paurometabolum</name>
    <dbReference type="NCBI Taxonomy" id="2061"/>
    <lineage>
        <taxon>Bacteria</taxon>
        <taxon>Bacillati</taxon>
        <taxon>Actinomycetota</taxon>
        <taxon>Actinomycetes</taxon>
        <taxon>Mycobacteriales</taxon>
        <taxon>Tsukamurellaceae</taxon>
        <taxon>Tsukamurella</taxon>
    </lineage>
</organism>
<dbReference type="Proteomes" id="UP000676853">
    <property type="component" value="Unassembled WGS sequence"/>
</dbReference>
<feature type="domain" description="ER-bound oxygenase mpaB/mpaB'/Rubber oxygenase catalytic" evidence="1">
    <location>
        <begin position="28"/>
        <end position="268"/>
    </location>
</feature>
<proteinExistence type="predicted"/>
<dbReference type="PANTHER" id="PTHR36151">
    <property type="entry name" value="BLR2777 PROTEIN"/>
    <property type="match status" value="1"/>
</dbReference>
<name>A0A3P8LE64_TSUPA</name>
<accession>A0A3P8LE64</accession>
<dbReference type="RefSeq" id="WP_126195904.1">
    <property type="nucleotide sequence ID" value="NZ_CP085954.1"/>
</dbReference>
<dbReference type="PANTHER" id="PTHR36151:SF3">
    <property type="entry name" value="ER-BOUND OXYGENASE MPAB_MPAB'_RUBBER OXYGENASE CATALYTIC DOMAIN-CONTAINING PROTEIN"/>
    <property type="match status" value="1"/>
</dbReference>
<protein>
    <submittedName>
        <fullName evidence="2">DUF2236 domain-containing protein</fullName>
    </submittedName>
    <submittedName>
        <fullName evidence="3">Uncharacterized protein conserved in bacteria</fullName>
    </submittedName>
</protein>
<dbReference type="InterPro" id="IPR018713">
    <property type="entry name" value="MPAB/Lcp_cat_dom"/>
</dbReference>
<dbReference type="GO" id="GO:0016491">
    <property type="term" value="F:oxidoreductase activity"/>
    <property type="evidence" value="ECO:0007669"/>
    <property type="project" value="InterPro"/>
</dbReference>
<evidence type="ECO:0000313" key="5">
    <source>
        <dbReference type="Proteomes" id="UP000676853"/>
    </source>
</evidence>
<dbReference type="OrthoDB" id="3456672at2"/>
<reference evidence="3 4" key="1">
    <citation type="submission" date="2018-12" db="EMBL/GenBank/DDBJ databases">
        <authorList>
            <consortium name="Pathogen Informatics"/>
        </authorList>
    </citation>
    <scope>NUCLEOTIDE SEQUENCE [LARGE SCALE GENOMIC DNA]</scope>
    <source>
        <strain evidence="3 4">NCTC10741</strain>
    </source>
</reference>
<dbReference type="AlphaFoldDB" id="A0A3P8LE64"/>
<dbReference type="Proteomes" id="UP000271626">
    <property type="component" value="Chromosome"/>
</dbReference>
<dbReference type="EMBL" id="LR131273">
    <property type="protein sequence ID" value="VDR38712.1"/>
    <property type="molecule type" value="Genomic_DNA"/>
</dbReference>
<keyword evidence="5" id="KW-1185">Reference proteome</keyword>
<evidence type="ECO:0000313" key="4">
    <source>
        <dbReference type="Proteomes" id="UP000271626"/>
    </source>
</evidence>
<evidence type="ECO:0000313" key="2">
    <source>
        <dbReference type="EMBL" id="MBS4103312.1"/>
    </source>
</evidence>
<dbReference type="Pfam" id="PF09995">
    <property type="entry name" value="MPAB_Lcp_cat"/>
    <property type="match status" value="1"/>
</dbReference>
<sequence>MKVIDDSRVLRRAGGDAESVLGPESLTWTRFGDWRTSLLIGWAGTLQVMHPVISAALVEHSYFLDTPMKRLLRSAVPITRAVYEGPAVGRWIRDEHANIRGRYSAHGDATADGTEYHALNPEPFFWAHATFFMMQVAAAGVFAEPLTADQKEQLYQESKTWYAQYGMSTRIAPETFDDFMRYWDRTIETVLTRTELVDRAAGFYAGEPGPKPVGAVPGWLWRLIAPPVTRLQVWVCRALLPEPAREALGWTWTAADQRRFDRFARVVRLVFAVLPPGLRLSWIARRGYRRARCADGGHGAMGGGR</sequence>
<reference evidence="2 5" key="2">
    <citation type="submission" date="2021-04" db="EMBL/GenBank/DDBJ databases">
        <title>Whole genome sequence analysis of a thiophenic sulfur metabolizing bacteria.</title>
        <authorList>
            <person name="Akhtar N."/>
            <person name="Akram J."/>
            <person name="Aslam A."/>
        </authorList>
    </citation>
    <scope>NUCLEOTIDE SEQUENCE [LARGE SCALE GENOMIC DNA]</scope>
    <source>
        <strain evidence="2 5">3OW</strain>
    </source>
</reference>
<evidence type="ECO:0000313" key="3">
    <source>
        <dbReference type="EMBL" id="VDR38712.1"/>
    </source>
</evidence>
<dbReference type="EMBL" id="JAGXOE010000059">
    <property type="protein sequence ID" value="MBS4103312.1"/>
    <property type="molecule type" value="Genomic_DNA"/>
</dbReference>